<feature type="transmembrane region" description="Helical" evidence="1">
    <location>
        <begin position="196"/>
        <end position="215"/>
    </location>
</feature>
<keyword evidence="3" id="KW-0378">Hydrolase</keyword>
<sequence length="297" mass="33087">MIGNKSIKETEKAYDLNPVIITVILSLLVIIPQYCLGQVMGLGRKIEALDDFFNLLYQKDIFFLLIIYSTAFTLIFAYVFARKILKRTNLSLGLVDNNKIKNYGKGILLGFGLLTIIVLILNLAGFAQIEKNPRGFDIKLFLIFLPAWIIQGFEEEFLLRAILMNQMAARGKISLAIIANSLIFSIFHLGNADFNIMAFVNIFLMGLVFSLIFYLQDSIYMVGAAHSFWNMIMANIYGSPVSGNKQAPGTLFNTNLKGPELISGGGFGVEGSIVTTIVLAILIIILIRKIKQRDLAK</sequence>
<evidence type="ECO:0000313" key="3">
    <source>
        <dbReference type="EMBL" id="MCA2096210.1"/>
    </source>
</evidence>
<feature type="transmembrane region" description="Helical" evidence="1">
    <location>
        <begin position="20"/>
        <end position="41"/>
    </location>
</feature>
<accession>A0ABS7YWU2</accession>
<protein>
    <submittedName>
        <fullName evidence="3">CPBP family intramembrane metalloprotease</fullName>
    </submittedName>
</protein>
<proteinExistence type="predicted"/>
<dbReference type="GO" id="GO:0008237">
    <property type="term" value="F:metallopeptidase activity"/>
    <property type="evidence" value="ECO:0007669"/>
    <property type="project" value="UniProtKB-KW"/>
</dbReference>
<dbReference type="RefSeq" id="WP_209772620.1">
    <property type="nucleotide sequence ID" value="NZ_JAGGLO010000002.1"/>
</dbReference>
<dbReference type="Proteomes" id="UP001198374">
    <property type="component" value="Unassembled WGS sequence"/>
</dbReference>
<reference evidence="4" key="1">
    <citation type="submission" date="2023-07" db="EMBL/GenBank/DDBJ databases">
        <title>FDA dAtabase for Regulatory Grade micrObial Sequences (FDA-ARGOS): Supporting development and validation of Infectious Disease Dx tests.</title>
        <authorList>
            <person name="Sproer C."/>
            <person name="Gronow S."/>
            <person name="Severitt S."/>
            <person name="Schroder I."/>
            <person name="Tallon L."/>
            <person name="Sadzewicz L."/>
            <person name="Zhao X."/>
            <person name="Boylan J."/>
            <person name="Ott S."/>
            <person name="Bowen H."/>
            <person name="Vavikolanu K."/>
            <person name="Hazen T."/>
            <person name="Aluvathingal J."/>
            <person name="Nadendla S."/>
            <person name="Lowell S."/>
            <person name="Myers T."/>
            <person name="Yan Y."/>
        </authorList>
    </citation>
    <scope>NUCLEOTIDE SEQUENCE [LARGE SCALE GENOMIC DNA]</scope>
    <source>
        <strain evidence="4">FDAARGOS_1538</strain>
    </source>
</reference>
<dbReference type="Pfam" id="PF02517">
    <property type="entry name" value="Rce1-like"/>
    <property type="match status" value="1"/>
</dbReference>
<feature type="transmembrane region" description="Helical" evidence="1">
    <location>
        <begin position="261"/>
        <end position="287"/>
    </location>
</feature>
<evidence type="ECO:0000256" key="1">
    <source>
        <dbReference type="SAM" id="Phobius"/>
    </source>
</evidence>
<gene>
    <name evidence="3" type="ORF">LDJ82_04685</name>
</gene>
<feature type="transmembrane region" description="Helical" evidence="1">
    <location>
        <begin position="61"/>
        <end position="81"/>
    </location>
</feature>
<comment type="caution">
    <text evidence="3">The sequence shown here is derived from an EMBL/GenBank/DDBJ whole genome shotgun (WGS) entry which is preliminary data.</text>
</comment>
<dbReference type="PANTHER" id="PTHR39430">
    <property type="entry name" value="MEMBRANE-ASSOCIATED PROTEASE-RELATED"/>
    <property type="match status" value="1"/>
</dbReference>
<keyword evidence="1" id="KW-0812">Transmembrane</keyword>
<feature type="transmembrane region" description="Helical" evidence="1">
    <location>
        <begin position="173"/>
        <end position="190"/>
    </location>
</feature>
<keyword evidence="4" id="KW-1185">Reference proteome</keyword>
<dbReference type="PANTHER" id="PTHR39430:SF1">
    <property type="entry name" value="PROTEASE"/>
    <property type="match status" value="1"/>
</dbReference>
<keyword evidence="1" id="KW-0472">Membrane</keyword>
<evidence type="ECO:0000259" key="2">
    <source>
        <dbReference type="Pfam" id="PF02517"/>
    </source>
</evidence>
<keyword evidence="3" id="KW-0645">Protease</keyword>
<feature type="domain" description="CAAX prenyl protease 2/Lysostaphin resistance protein A-like" evidence="2">
    <location>
        <begin position="140"/>
        <end position="232"/>
    </location>
</feature>
<dbReference type="InterPro" id="IPR003675">
    <property type="entry name" value="Rce1/LyrA-like_dom"/>
</dbReference>
<keyword evidence="1" id="KW-1133">Transmembrane helix</keyword>
<organism evidence="3 4">
    <name type="scientific">Anaerococcus degeneri</name>
    <dbReference type="NCBI Taxonomy" id="361500"/>
    <lineage>
        <taxon>Bacteria</taxon>
        <taxon>Bacillati</taxon>
        <taxon>Bacillota</taxon>
        <taxon>Tissierellia</taxon>
        <taxon>Tissierellales</taxon>
        <taxon>Peptoniphilaceae</taxon>
        <taxon>Anaerococcus</taxon>
    </lineage>
</organism>
<name>A0ABS7YWU2_9FIRM</name>
<keyword evidence="3" id="KW-0482">Metalloprotease</keyword>
<dbReference type="EMBL" id="JAIWIY010000001">
    <property type="protein sequence ID" value="MCA2096210.1"/>
    <property type="molecule type" value="Genomic_DNA"/>
</dbReference>
<evidence type="ECO:0000313" key="4">
    <source>
        <dbReference type="Proteomes" id="UP001198374"/>
    </source>
</evidence>
<feature type="transmembrane region" description="Helical" evidence="1">
    <location>
        <begin position="107"/>
        <end position="129"/>
    </location>
</feature>